<evidence type="ECO:0000313" key="11">
    <source>
        <dbReference type="EMBL" id="RNE59093.1"/>
    </source>
</evidence>
<evidence type="ECO:0000313" key="12">
    <source>
        <dbReference type="Proteomes" id="UP000279859"/>
    </source>
</evidence>
<keyword evidence="6 9" id="KW-0812">Transmembrane</keyword>
<feature type="domain" description="ABC transmembrane type-2" evidence="10">
    <location>
        <begin position="118"/>
        <end position="351"/>
    </location>
</feature>
<dbReference type="PROSITE" id="PS51012">
    <property type="entry name" value="ABC_TM2"/>
    <property type="match status" value="1"/>
</dbReference>
<keyword evidence="7 9" id="KW-1133">Transmembrane helix</keyword>
<dbReference type="AlphaFoldDB" id="A0A3M8L0P8"/>
<evidence type="ECO:0000259" key="10">
    <source>
        <dbReference type="PROSITE" id="PS51012"/>
    </source>
</evidence>
<dbReference type="GO" id="GO:0015920">
    <property type="term" value="P:lipopolysaccharide transport"/>
    <property type="evidence" value="ECO:0007669"/>
    <property type="project" value="TreeGrafter"/>
</dbReference>
<evidence type="ECO:0000256" key="9">
    <source>
        <dbReference type="RuleBase" id="RU361157"/>
    </source>
</evidence>
<name>A0A3M8L0P8_9MICO</name>
<keyword evidence="3 9" id="KW-0813">Transport</keyword>
<dbReference type="PANTHER" id="PTHR30413:SF8">
    <property type="entry name" value="TRANSPORT PERMEASE PROTEIN"/>
    <property type="match status" value="1"/>
</dbReference>
<evidence type="ECO:0000256" key="7">
    <source>
        <dbReference type="ARBA" id="ARBA00022989"/>
    </source>
</evidence>
<comment type="subcellular location">
    <subcellularLocation>
        <location evidence="1">Cell inner membrane</location>
        <topology evidence="1">Multi-pass membrane protein</topology>
    </subcellularLocation>
    <subcellularLocation>
        <location evidence="9">Cell membrane</location>
        <topology evidence="9">Multi-pass membrane protein</topology>
    </subcellularLocation>
</comment>
<dbReference type="InterPro" id="IPR047817">
    <property type="entry name" value="ABC2_TM_bact-type"/>
</dbReference>
<accession>A0A3M8L0P8</accession>
<evidence type="ECO:0000256" key="6">
    <source>
        <dbReference type="ARBA" id="ARBA00022692"/>
    </source>
</evidence>
<feature type="transmembrane region" description="Helical" evidence="9">
    <location>
        <begin position="230"/>
        <end position="256"/>
    </location>
</feature>
<organism evidence="11 12">
    <name type="scientific">Cryobacterium tepidiphilum</name>
    <dbReference type="NCBI Taxonomy" id="2486026"/>
    <lineage>
        <taxon>Bacteria</taxon>
        <taxon>Bacillati</taxon>
        <taxon>Actinomycetota</taxon>
        <taxon>Actinomycetes</taxon>
        <taxon>Micrococcales</taxon>
        <taxon>Microbacteriaceae</taxon>
        <taxon>Cryobacterium</taxon>
    </lineage>
</organism>
<comment type="caution">
    <text evidence="9">Lacks conserved residue(s) required for the propagation of feature annotation.</text>
</comment>
<dbReference type="PANTHER" id="PTHR30413">
    <property type="entry name" value="INNER MEMBRANE TRANSPORT PERMEASE"/>
    <property type="match status" value="1"/>
</dbReference>
<feature type="transmembrane region" description="Helical" evidence="9">
    <location>
        <begin position="268"/>
        <end position="287"/>
    </location>
</feature>
<feature type="transmembrane region" description="Helical" evidence="9">
    <location>
        <begin position="326"/>
        <end position="348"/>
    </location>
</feature>
<feature type="transmembrane region" description="Helical" evidence="9">
    <location>
        <begin position="193"/>
        <end position="218"/>
    </location>
</feature>
<protein>
    <recommendedName>
        <fullName evidence="9">Transport permease protein</fullName>
    </recommendedName>
</protein>
<dbReference type="Pfam" id="PF01061">
    <property type="entry name" value="ABC2_membrane"/>
    <property type="match status" value="1"/>
</dbReference>
<comment type="caution">
    <text evidence="11">The sequence shown here is derived from an EMBL/GenBank/DDBJ whole genome shotgun (WGS) entry which is preliminary data.</text>
</comment>
<dbReference type="GO" id="GO:0005886">
    <property type="term" value="C:plasma membrane"/>
    <property type="evidence" value="ECO:0007669"/>
    <property type="project" value="UniProtKB-SubCell"/>
</dbReference>
<dbReference type="Proteomes" id="UP000279859">
    <property type="component" value="Unassembled WGS sequence"/>
</dbReference>
<dbReference type="GO" id="GO:0140359">
    <property type="term" value="F:ABC-type transporter activity"/>
    <property type="evidence" value="ECO:0007669"/>
    <property type="project" value="InterPro"/>
</dbReference>
<keyword evidence="8 9" id="KW-0472">Membrane</keyword>
<evidence type="ECO:0000256" key="5">
    <source>
        <dbReference type="ARBA" id="ARBA00022519"/>
    </source>
</evidence>
<evidence type="ECO:0000256" key="1">
    <source>
        <dbReference type="ARBA" id="ARBA00004429"/>
    </source>
</evidence>
<reference evidence="11 12" key="1">
    <citation type="submission" date="2018-11" db="EMBL/GenBank/DDBJ databases">
        <title>Cryobacterium sp. nov., isolated from rhizosphere soil of lettuce.</title>
        <authorList>
            <person name="Wang Y."/>
        </authorList>
    </citation>
    <scope>NUCLEOTIDE SEQUENCE [LARGE SCALE GENOMIC DNA]</scope>
    <source>
        <strain evidence="11 12">NEAU-85</strain>
    </source>
</reference>
<keyword evidence="5" id="KW-0997">Cell inner membrane</keyword>
<dbReference type="EMBL" id="RDSR01000020">
    <property type="protein sequence ID" value="RNE59093.1"/>
    <property type="molecule type" value="Genomic_DNA"/>
</dbReference>
<keyword evidence="4 9" id="KW-1003">Cell membrane</keyword>
<dbReference type="OrthoDB" id="9789409at2"/>
<keyword evidence="12" id="KW-1185">Reference proteome</keyword>
<evidence type="ECO:0000256" key="4">
    <source>
        <dbReference type="ARBA" id="ARBA00022475"/>
    </source>
</evidence>
<feature type="transmembrane region" description="Helical" evidence="9">
    <location>
        <begin position="151"/>
        <end position="172"/>
    </location>
</feature>
<evidence type="ECO:0000256" key="2">
    <source>
        <dbReference type="ARBA" id="ARBA00007783"/>
    </source>
</evidence>
<evidence type="ECO:0000256" key="8">
    <source>
        <dbReference type="ARBA" id="ARBA00023136"/>
    </source>
</evidence>
<proteinExistence type="inferred from homology"/>
<comment type="similarity">
    <text evidence="2 9">Belongs to the ABC-2 integral membrane protein family.</text>
</comment>
<gene>
    <name evidence="11" type="ORF">EEJ31_11285</name>
</gene>
<dbReference type="InterPro" id="IPR013525">
    <property type="entry name" value="ABC2_TM"/>
</dbReference>
<sequence length="359" mass="39664">MWRCVAGTALFPNGYVVPPIAASSPGRASASRRSVRVVPGVALHLSLACAESRRGRPASAPTLLREKAWNVTATEPVDLTGFSVPGRGNGLFDVFRRRYLLRLLVRKGVSTRYRNSALGWGWSYVKPLTQYFIYYFVMGIVLGRNRGIDNFAVYLLAGIIMVNLFNEAFSNATKSIVDNKALVKKIYLPREMFPIAAVIVAFVHFLPQVAVLVVVSALTGWTPSLLELGAILFGALIVVLLASGLGLIFGAVNVSFRDAQNLVEIIRLFATWASPVLYSYVSIAAVMPDWLTRIYMMNPLTSAIELFHYGFWFSTSDGSLQPPPHLLQYSLIGLVIALVVTAIGQLVFRRFERRFAQDL</sequence>
<evidence type="ECO:0000256" key="3">
    <source>
        <dbReference type="ARBA" id="ARBA00022448"/>
    </source>
</evidence>